<dbReference type="EMBL" id="JBBNAF010000004">
    <property type="protein sequence ID" value="KAK9151667.1"/>
    <property type="molecule type" value="Genomic_DNA"/>
</dbReference>
<dbReference type="InterPro" id="IPR036291">
    <property type="entry name" value="NAD(P)-bd_dom_sf"/>
</dbReference>
<evidence type="ECO:0000256" key="2">
    <source>
        <dbReference type="SAM" id="MobiDB-lite"/>
    </source>
</evidence>
<evidence type="ECO:0000313" key="4">
    <source>
        <dbReference type="Proteomes" id="UP001420932"/>
    </source>
</evidence>
<comment type="caution">
    <text evidence="3">The sequence shown here is derived from an EMBL/GenBank/DDBJ whole genome shotgun (WGS) entry which is preliminary data.</text>
</comment>
<feature type="coiled-coil region" evidence="1">
    <location>
        <begin position="212"/>
        <end position="241"/>
    </location>
</feature>
<evidence type="ECO:0000313" key="3">
    <source>
        <dbReference type="EMBL" id="KAK9151667.1"/>
    </source>
</evidence>
<dbReference type="GO" id="GO:0016616">
    <property type="term" value="F:oxidoreductase activity, acting on the CH-OH group of donors, NAD or NADP as acceptor"/>
    <property type="evidence" value="ECO:0007669"/>
    <property type="project" value="TreeGrafter"/>
</dbReference>
<feature type="region of interest" description="Disordered" evidence="2">
    <location>
        <begin position="18"/>
        <end position="41"/>
    </location>
</feature>
<accession>A0AAP0KI02</accession>
<protein>
    <submittedName>
        <fullName evidence="3">Uncharacterized protein</fullName>
    </submittedName>
</protein>
<evidence type="ECO:0000256" key="1">
    <source>
        <dbReference type="SAM" id="Coils"/>
    </source>
</evidence>
<proteinExistence type="predicted"/>
<dbReference type="PANTHER" id="PTHR45267:SF2">
    <property type="entry name" value="NADPH-DEPENDENT PTERIN ALDEHYDE REDUCTASE"/>
    <property type="match status" value="1"/>
</dbReference>
<dbReference type="AlphaFoldDB" id="A0AAP0KI02"/>
<dbReference type="Gene3D" id="3.40.50.720">
    <property type="entry name" value="NAD(P)-binding Rossmann-like Domain"/>
    <property type="match status" value="1"/>
</dbReference>
<dbReference type="GO" id="GO:0006760">
    <property type="term" value="P:folic acid-containing compound metabolic process"/>
    <property type="evidence" value="ECO:0007669"/>
    <property type="project" value="TreeGrafter"/>
</dbReference>
<dbReference type="Proteomes" id="UP001420932">
    <property type="component" value="Unassembled WGS sequence"/>
</dbReference>
<keyword evidence="1" id="KW-0175">Coiled coil</keyword>
<gene>
    <name evidence="3" type="ORF">Syun_009976</name>
</gene>
<dbReference type="PANTHER" id="PTHR45267">
    <property type="match status" value="1"/>
</dbReference>
<name>A0AAP0KI02_9MAGN</name>
<keyword evidence="4" id="KW-1185">Reference proteome</keyword>
<feature type="compositionally biased region" description="Basic and acidic residues" evidence="2">
    <location>
        <begin position="26"/>
        <end position="41"/>
    </location>
</feature>
<dbReference type="InterPro" id="IPR053241">
    <property type="entry name" value="NADPH_pterin_aldehyde_rdct"/>
</dbReference>
<dbReference type="GO" id="GO:0005829">
    <property type="term" value="C:cytosol"/>
    <property type="evidence" value="ECO:0007669"/>
    <property type="project" value="TreeGrafter"/>
</dbReference>
<dbReference type="SUPFAM" id="SSF51735">
    <property type="entry name" value="NAD(P)-binding Rossmann-fold domains"/>
    <property type="match status" value="1"/>
</dbReference>
<organism evidence="3 4">
    <name type="scientific">Stephania yunnanensis</name>
    <dbReference type="NCBI Taxonomy" id="152371"/>
    <lineage>
        <taxon>Eukaryota</taxon>
        <taxon>Viridiplantae</taxon>
        <taxon>Streptophyta</taxon>
        <taxon>Embryophyta</taxon>
        <taxon>Tracheophyta</taxon>
        <taxon>Spermatophyta</taxon>
        <taxon>Magnoliopsida</taxon>
        <taxon>Ranunculales</taxon>
        <taxon>Menispermaceae</taxon>
        <taxon>Menispermoideae</taxon>
        <taxon>Cissampelideae</taxon>
        <taxon>Stephania</taxon>
    </lineage>
</organism>
<reference evidence="3 4" key="1">
    <citation type="submission" date="2024-01" db="EMBL/GenBank/DDBJ databases">
        <title>Genome assemblies of Stephania.</title>
        <authorList>
            <person name="Yang L."/>
        </authorList>
    </citation>
    <scope>NUCLEOTIDE SEQUENCE [LARGE SCALE GENOMIC DNA]</scope>
    <source>
        <strain evidence="3">YNDBR</strain>
        <tissue evidence="3">Leaf</tissue>
    </source>
</reference>
<sequence length="241" mass="26970">MARCEASALERRAALTEARGNARVRAQTEKSREKERDRDRTCGGAAIAAATAEELRVMANGGHHKTVLITGLGRGLDRALAIEMARRGHTVFGFSRDFYDLESLGLILYSDPDHRHILFHLDVRDNEVVSLFTHNAIGLVGVSDIIGLRSSNLISISLILRMTGWLIQLYMAMGWLNQPSVIVYGGTIKLGKDFEQSKSTNNAQNVDYGKDVERLKSNKEIKELNLRNAELQHKLRDVSWQ</sequence>